<evidence type="ECO:0000256" key="3">
    <source>
        <dbReference type="ARBA" id="ARBA00022737"/>
    </source>
</evidence>
<dbReference type="PANTHER" id="PTHR24223">
    <property type="entry name" value="ATP-BINDING CASSETTE SUB-FAMILY C"/>
    <property type="match status" value="1"/>
</dbReference>
<comment type="subcellular location">
    <subcellularLocation>
        <location evidence="1">Endomembrane system</location>
        <topology evidence="1">Multi-pass membrane protein</topology>
    </subcellularLocation>
</comment>
<dbReference type="OrthoDB" id="6500128at2759"/>
<keyword evidence="6" id="KW-1133">Transmembrane helix</keyword>
<proteinExistence type="predicted"/>
<evidence type="ECO:0000256" key="5">
    <source>
        <dbReference type="ARBA" id="ARBA00022840"/>
    </source>
</evidence>
<dbReference type="PANTHER" id="PTHR24223:SF443">
    <property type="entry name" value="MULTIDRUG-RESISTANCE LIKE PROTEIN 1, ISOFORM I"/>
    <property type="match status" value="1"/>
</dbReference>
<feature type="non-terminal residue" evidence="8">
    <location>
        <position position="1"/>
    </location>
</feature>
<name>A0A7D9L1R6_PARCT</name>
<sequence length="127" mass="14552">RLEFIGNCIIFFAALFGVLARDSIESGLVGLSITVSLRITGTLNWLVRQTSELETHIVSVERVKEYTEAKQEAPWINPSYQAPDNWPDKGQIEFQKLGIRYREDLDLALKEVDCQIYPNEKVFYGNI</sequence>
<comment type="caution">
    <text evidence="8">The sequence shown here is derived from an EMBL/GenBank/DDBJ whole genome shotgun (WGS) entry which is preliminary data.</text>
</comment>
<dbReference type="SUPFAM" id="SSF90123">
    <property type="entry name" value="ABC transporter transmembrane region"/>
    <property type="match status" value="1"/>
</dbReference>
<keyword evidence="7" id="KW-0472">Membrane</keyword>
<dbReference type="Proteomes" id="UP001152795">
    <property type="component" value="Unassembled WGS sequence"/>
</dbReference>
<protein>
    <submittedName>
        <fullName evidence="8">Multidrug resistance-associated 1-like</fullName>
    </submittedName>
</protein>
<keyword evidence="9" id="KW-1185">Reference proteome</keyword>
<reference evidence="8" key="1">
    <citation type="submission" date="2020-04" db="EMBL/GenBank/DDBJ databases">
        <authorList>
            <person name="Alioto T."/>
            <person name="Alioto T."/>
            <person name="Gomez Garrido J."/>
        </authorList>
    </citation>
    <scope>NUCLEOTIDE SEQUENCE</scope>
    <source>
        <strain evidence="8">A484AB</strain>
    </source>
</reference>
<gene>
    <name evidence="8" type="ORF">PACLA_8A088107</name>
</gene>
<dbReference type="GO" id="GO:0042626">
    <property type="term" value="F:ATPase-coupled transmembrane transporter activity"/>
    <property type="evidence" value="ECO:0007669"/>
    <property type="project" value="TreeGrafter"/>
</dbReference>
<keyword evidence="5" id="KW-0067">ATP-binding</keyword>
<evidence type="ECO:0000256" key="2">
    <source>
        <dbReference type="ARBA" id="ARBA00022692"/>
    </source>
</evidence>
<dbReference type="InterPro" id="IPR036640">
    <property type="entry name" value="ABC1_TM_sf"/>
</dbReference>
<keyword evidence="4" id="KW-0547">Nucleotide-binding</keyword>
<accession>A0A7D9L1R6</accession>
<evidence type="ECO:0000313" key="9">
    <source>
        <dbReference type="Proteomes" id="UP001152795"/>
    </source>
</evidence>
<dbReference type="GO" id="GO:0012505">
    <property type="term" value="C:endomembrane system"/>
    <property type="evidence" value="ECO:0007669"/>
    <property type="project" value="UniProtKB-SubCell"/>
</dbReference>
<keyword evidence="3" id="KW-0677">Repeat</keyword>
<dbReference type="GO" id="GO:0005524">
    <property type="term" value="F:ATP binding"/>
    <property type="evidence" value="ECO:0007669"/>
    <property type="project" value="UniProtKB-KW"/>
</dbReference>
<dbReference type="InterPro" id="IPR050173">
    <property type="entry name" value="ABC_transporter_C-like"/>
</dbReference>
<keyword evidence="2" id="KW-0812">Transmembrane</keyword>
<dbReference type="EMBL" id="CACRXK020012582">
    <property type="protein sequence ID" value="CAB4023607.1"/>
    <property type="molecule type" value="Genomic_DNA"/>
</dbReference>
<organism evidence="8 9">
    <name type="scientific">Paramuricea clavata</name>
    <name type="common">Red gorgonian</name>
    <name type="synonym">Violescent sea-whip</name>
    <dbReference type="NCBI Taxonomy" id="317549"/>
    <lineage>
        <taxon>Eukaryota</taxon>
        <taxon>Metazoa</taxon>
        <taxon>Cnidaria</taxon>
        <taxon>Anthozoa</taxon>
        <taxon>Octocorallia</taxon>
        <taxon>Malacalcyonacea</taxon>
        <taxon>Plexauridae</taxon>
        <taxon>Paramuricea</taxon>
    </lineage>
</organism>
<dbReference type="AlphaFoldDB" id="A0A7D9L1R6"/>
<evidence type="ECO:0000256" key="4">
    <source>
        <dbReference type="ARBA" id="ARBA00022741"/>
    </source>
</evidence>
<evidence type="ECO:0000256" key="6">
    <source>
        <dbReference type="ARBA" id="ARBA00022989"/>
    </source>
</evidence>
<evidence type="ECO:0000256" key="1">
    <source>
        <dbReference type="ARBA" id="ARBA00004127"/>
    </source>
</evidence>
<dbReference type="GO" id="GO:0016020">
    <property type="term" value="C:membrane"/>
    <property type="evidence" value="ECO:0007669"/>
    <property type="project" value="InterPro"/>
</dbReference>
<evidence type="ECO:0000313" key="8">
    <source>
        <dbReference type="EMBL" id="CAB4023607.1"/>
    </source>
</evidence>
<dbReference type="Gene3D" id="1.20.1560.10">
    <property type="entry name" value="ABC transporter type 1, transmembrane domain"/>
    <property type="match status" value="1"/>
</dbReference>
<evidence type="ECO:0000256" key="7">
    <source>
        <dbReference type="ARBA" id="ARBA00023136"/>
    </source>
</evidence>